<evidence type="ECO:0000256" key="1">
    <source>
        <dbReference type="ARBA" id="ARBA00023157"/>
    </source>
</evidence>
<dbReference type="SUPFAM" id="SSF56436">
    <property type="entry name" value="C-type lectin-like"/>
    <property type="match status" value="1"/>
</dbReference>
<dbReference type="InterPro" id="IPR016186">
    <property type="entry name" value="C-type_lectin-like/link_sf"/>
</dbReference>
<sequence>MLGQEKFWLGGNNLADLSTWNWLGPGMPFGYRKWAKDEPKSALTGQPGCLVMGEDDDWYSEDCNNEYFFVCETKCNSGATVEPIFI</sequence>
<comment type="caution">
    <text evidence="3">The sequence shown here is derived from an EMBL/GenBank/DDBJ whole genome shotgun (WGS) entry which is preliminary data.</text>
</comment>
<dbReference type="CDD" id="cd00037">
    <property type="entry name" value="CLECT"/>
    <property type="match status" value="1"/>
</dbReference>
<dbReference type="InterPro" id="IPR018378">
    <property type="entry name" value="C-type_lectin_CS"/>
</dbReference>
<name>A0AAD4PH18_9MUSC</name>
<dbReference type="EMBL" id="JAJJHW010003889">
    <property type="protein sequence ID" value="KAH8355275.1"/>
    <property type="molecule type" value="Genomic_DNA"/>
</dbReference>
<feature type="domain" description="C-type lectin" evidence="2">
    <location>
        <begin position="1"/>
        <end position="72"/>
    </location>
</feature>
<dbReference type="PROSITE" id="PS00615">
    <property type="entry name" value="C_TYPE_LECTIN_1"/>
    <property type="match status" value="1"/>
</dbReference>
<proteinExistence type="predicted"/>
<dbReference type="InterPro" id="IPR001304">
    <property type="entry name" value="C-type_lectin-like"/>
</dbReference>
<evidence type="ECO:0000313" key="3">
    <source>
        <dbReference type="EMBL" id="KAH8355275.1"/>
    </source>
</evidence>
<dbReference type="Gene3D" id="3.10.100.10">
    <property type="entry name" value="Mannose-Binding Protein A, subunit A"/>
    <property type="match status" value="1"/>
</dbReference>
<dbReference type="Pfam" id="PF00059">
    <property type="entry name" value="Lectin_C"/>
    <property type="match status" value="1"/>
</dbReference>
<gene>
    <name evidence="3" type="ORF">KR093_010006</name>
</gene>
<dbReference type="AlphaFoldDB" id="A0AAD4PH18"/>
<evidence type="ECO:0000313" key="4">
    <source>
        <dbReference type="Proteomes" id="UP001200034"/>
    </source>
</evidence>
<dbReference type="Proteomes" id="UP001200034">
    <property type="component" value="Unassembled WGS sequence"/>
</dbReference>
<dbReference type="PROSITE" id="PS50041">
    <property type="entry name" value="C_TYPE_LECTIN_2"/>
    <property type="match status" value="1"/>
</dbReference>
<accession>A0AAD4PH18</accession>
<keyword evidence="4" id="KW-1185">Reference proteome</keyword>
<evidence type="ECO:0000259" key="2">
    <source>
        <dbReference type="PROSITE" id="PS50041"/>
    </source>
</evidence>
<reference evidence="3" key="1">
    <citation type="journal article" date="2021" name="Mol. Ecol. Resour.">
        <title>Phylogenomic analyses of the genus Drosophila reveals genomic signals of climate adaptation.</title>
        <authorList>
            <person name="Li F."/>
            <person name="Rane R.V."/>
            <person name="Luria V."/>
            <person name="Xiong Z."/>
            <person name="Chen J."/>
            <person name="Li Z."/>
            <person name="Catullo R.A."/>
            <person name="Griffin P.C."/>
            <person name="Schiffer M."/>
            <person name="Pearce S."/>
            <person name="Lee S.F."/>
            <person name="McElroy K."/>
            <person name="Stocker A."/>
            <person name="Shirriffs J."/>
            <person name="Cockerell F."/>
            <person name="Coppin C."/>
            <person name="Sgro C.M."/>
            <person name="Karger A."/>
            <person name="Cain J.W."/>
            <person name="Weber J.A."/>
            <person name="Santpere G."/>
            <person name="Kirschner M.W."/>
            <person name="Hoffmann A.A."/>
            <person name="Oakeshott J.G."/>
            <person name="Zhang G."/>
        </authorList>
    </citation>
    <scope>NUCLEOTIDE SEQUENCE</scope>
    <source>
        <strain evidence="3">BGI-SZ-2011g</strain>
    </source>
</reference>
<dbReference type="InterPro" id="IPR016187">
    <property type="entry name" value="CTDL_fold"/>
</dbReference>
<keyword evidence="1" id="KW-1015">Disulfide bond</keyword>
<protein>
    <recommendedName>
        <fullName evidence="2">C-type lectin domain-containing protein</fullName>
    </recommendedName>
</protein>
<organism evidence="3 4">
    <name type="scientific">Drosophila rubida</name>
    <dbReference type="NCBI Taxonomy" id="30044"/>
    <lineage>
        <taxon>Eukaryota</taxon>
        <taxon>Metazoa</taxon>
        <taxon>Ecdysozoa</taxon>
        <taxon>Arthropoda</taxon>
        <taxon>Hexapoda</taxon>
        <taxon>Insecta</taxon>
        <taxon>Pterygota</taxon>
        <taxon>Neoptera</taxon>
        <taxon>Endopterygota</taxon>
        <taxon>Diptera</taxon>
        <taxon>Brachycera</taxon>
        <taxon>Muscomorpha</taxon>
        <taxon>Ephydroidea</taxon>
        <taxon>Drosophilidae</taxon>
        <taxon>Drosophila</taxon>
    </lineage>
</organism>